<organism evidence="3">
    <name type="scientific">Acidobacterium capsulatum</name>
    <dbReference type="NCBI Taxonomy" id="33075"/>
    <lineage>
        <taxon>Bacteria</taxon>
        <taxon>Pseudomonadati</taxon>
        <taxon>Acidobacteriota</taxon>
        <taxon>Terriglobia</taxon>
        <taxon>Terriglobales</taxon>
        <taxon>Acidobacteriaceae</taxon>
        <taxon>Acidobacterium</taxon>
    </lineage>
</organism>
<keyword evidence="1" id="KW-0472">Membrane</keyword>
<dbReference type="InterPro" id="IPR032816">
    <property type="entry name" value="VTT_dom"/>
</dbReference>
<feature type="transmembrane region" description="Helical" evidence="1">
    <location>
        <begin position="52"/>
        <end position="74"/>
    </location>
</feature>
<evidence type="ECO:0000256" key="1">
    <source>
        <dbReference type="SAM" id="Phobius"/>
    </source>
</evidence>
<keyword evidence="1" id="KW-0812">Transmembrane</keyword>
<protein>
    <recommendedName>
        <fullName evidence="2">VTT domain-containing protein</fullName>
    </recommendedName>
</protein>
<dbReference type="InterPro" id="IPR051311">
    <property type="entry name" value="DedA_domain"/>
</dbReference>
<evidence type="ECO:0000313" key="3">
    <source>
        <dbReference type="EMBL" id="HGY95190.1"/>
    </source>
</evidence>
<dbReference type="EMBL" id="DTKL01000068">
    <property type="protein sequence ID" value="HGY95190.1"/>
    <property type="molecule type" value="Genomic_DNA"/>
</dbReference>
<name>A0A7V5CUK3_9BACT</name>
<reference evidence="3" key="1">
    <citation type="journal article" date="2020" name="mSystems">
        <title>Genome- and Community-Level Interaction Insights into Carbon Utilization and Element Cycling Functions of Hydrothermarchaeota in Hydrothermal Sediment.</title>
        <authorList>
            <person name="Zhou Z."/>
            <person name="Liu Y."/>
            <person name="Xu W."/>
            <person name="Pan J."/>
            <person name="Luo Z.H."/>
            <person name="Li M."/>
        </authorList>
    </citation>
    <scope>NUCLEOTIDE SEQUENCE [LARGE SCALE GENOMIC DNA]</scope>
    <source>
        <strain evidence="3">SpSt-855</strain>
    </source>
</reference>
<sequence>MLKFIHSLLTLLLHLGYAGPIVLGAMDSSFLFLPFGNDLLVIILVSQHPKGLPWYVLAAATGSTLGVLLLALVARKLGEEGIKKMAGPQRFKKLSDRIHKHGGKAVVLACIAPPPFPFTMVIAAAAALDYSRLRICVLNFIARGLRFTLLGFIAIHYGSRILKLAHAPAYRWGMFAFILLCVAGSGLSIYTWLKNVRPGRRA</sequence>
<feature type="transmembrane region" description="Helical" evidence="1">
    <location>
        <begin position="105"/>
        <end position="128"/>
    </location>
</feature>
<evidence type="ECO:0000259" key="2">
    <source>
        <dbReference type="Pfam" id="PF09335"/>
    </source>
</evidence>
<feature type="transmembrane region" description="Helical" evidence="1">
    <location>
        <begin position="170"/>
        <end position="193"/>
    </location>
</feature>
<gene>
    <name evidence="3" type="ORF">ENW50_10985</name>
</gene>
<feature type="domain" description="VTT" evidence="2">
    <location>
        <begin position="40"/>
        <end position="152"/>
    </location>
</feature>
<accession>A0A7V5CUK3</accession>
<dbReference type="AlphaFoldDB" id="A0A7V5CUK3"/>
<dbReference type="PANTHER" id="PTHR42709">
    <property type="entry name" value="ALKALINE PHOSPHATASE LIKE PROTEIN"/>
    <property type="match status" value="1"/>
</dbReference>
<proteinExistence type="predicted"/>
<feature type="transmembrane region" description="Helical" evidence="1">
    <location>
        <begin position="140"/>
        <end position="158"/>
    </location>
</feature>
<comment type="caution">
    <text evidence="3">The sequence shown here is derived from an EMBL/GenBank/DDBJ whole genome shotgun (WGS) entry which is preliminary data.</text>
</comment>
<keyword evidence="1" id="KW-1133">Transmembrane helix</keyword>
<dbReference type="Pfam" id="PF09335">
    <property type="entry name" value="VTT_dom"/>
    <property type="match status" value="1"/>
</dbReference>